<keyword evidence="3 7" id="KW-0812">Transmembrane</keyword>
<feature type="region of interest" description="Disordered" evidence="6">
    <location>
        <begin position="85"/>
        <end position="118"/>
    </location>
</feature>
<dbReference type="Gene3D" id="2.40.128.260">
    <property type="entry name" value="Type IV secretion system, VirB10/TraB/TrbI"/>
    <property type="match status" value="1"/>
</dbReference>
<feature type="transmembrane region" description="Helical" evidence="7">
    <location>
        <begin position="23"/>
        <end position="44"/>
    </location>
</feature>
<evidence type="ECO:0008006" key="10">
    <source>
        <dbReference type="Google" id="ProtNLM"/>
    </source>
</evidence>
<dbReference type="Proteomes" id="UP001501588">
    <property type="component" value="Unassembled WGS sequence"/>
</dbReference>
<keyword evidence="4 7" id="KW-1133">Transmembrane helix</keyword>
<evidence type="ECO:0000256" key="5">
    <source>
        <dbReference type="ARBA" id="ARBA00023136"/>
    </source>
</evidence>
<feature type="region of interest" description="Disordered" evidence="6">
    <location>
        <begin position="155"/>
        <end position="199"/>
    </location>
</feature>
<evidence type="ECO:0000256" key="4">
    <source>
        <dbReference type="ARBA" id="ARBA00022989"/>
    </source>
</evidence>
<keyword evidence="5 7" id="KW-0472">Membrane</keyword>
<keyword evidence="9" id="KW-1185">Reference proteome</keyword>
<evidence type="ECO:0000256" key="7">
    <source>
        <dbReference type="SAM" id="Phobius"/>
    </source>
</evidence>
<evidence type="ECO:0000256" key="3">
    <source>
        <dbReference type="ARBA" id="ARBA00022692"/>
    </source>
</evidence>
<dbReference type="InterPro" id="IPR042217">
    <property type="entry name" value="T4SS_VirB10/TrbI"/>
</dbReference>
<comment type="subcellular location">
    <subcellularLocation>
        <location evidence="1">Membrane</location>
        <topology evidence="1">Single-pass membrane protein</topology>
    </subcellularLocation>
</comment>
<dbReference type="InterPro" id="IPR005498">
    <property type="entry name" value="T4SS_VirB10/TraB/TrbI"/>
</dbReference>
<comment type="caution">
    <text evidence="8">The sequence shown here is derived from an EMBL/GenBank/DDBJ whole genome shotgun (WGS) entry which is preliminary data.</text>
</comment>
<feature type="compositionally biased region" description="Low complexity" evidence="6">
    <location>
        <begin position="170"/>
        <end position="188"/>
    </location>
</feature>
<name>A0ABN1FKA4_9PROT</name>
<dbReference type="EMBL" id="BAAAFZ010000053">
    <property type="protein sequence ID" value="GAA0592596.1"/>
    <property type="molecule type" value="Genomic_DNA"/>
</dbReference>
<sequence>MAPDPQRLAAVPGRPSPKRLGKLPIYIGIGVVTVVGLVPLGFVMREIIRDAQVSSATRLDAGPASPGDAIAAEATGFTAAEGPPFIEAAASTPGPDTNQRNTAAAGAGSSPQQPPDVHAQARLRAWENYYQQLAQLQDDRRRGAVEAMRADTAALAAQRQGQTGGGGQQQGQQRPGQPGQAGQAGPGQETRPGDLYQGPVNAAGLYLSTSPIPAQSPYELKGGISRIPFRLDQDISSDAQGQFTATVTKHVMDEISPGRDLILIPQGATLRGVYEDQLGYGSERLPIAITSITYPATGNPACPGREEMPIGSMPGADGSGRYGLRDKVDRHYGRLILNAAIIAAGGAATQLAQPRGGSRGGFDVGSILAGQAALTTQQILGQTVQRDLNVKPTFEARAGLPGTLQLTKTIGFDAPWIPGRGFCGAEPGAVIR</sequence>
<dbReference type="CDD" id="cd16429">
    <property type="entry name" value="VirB10"/>
    <property type="match status" value="1"/>
</dbReference>
<dbReference type="Pfam" id="PF03743">
    <property type="entry name" value="TrbI"/>
    <property type="match status" value="1"/>
</dbReference>
<protein>
    <recommendedName>
        <fullName evidence="10">Conjugal transfer protein TrbI</fullName>
    </recommendedName>
</protein>
<reference evidence="8 9" key="1">
    <citation type="journal article" date="2019" name="Int. J. Syst. Evol. Microbiol.">
        <title>The Global Catalogue of Microorganisms (GCM) 10K type strain sequencing project: providing services to taxonomists for standard genome sequencing and annotation.</title>
        <authorList>
            <consortium name="The Broad Institute Genomics Platform"/>
            <consortium name="The Broad Institute Genome Sequencing Center for Infectious Disease"/>
            <person name="Wu L."/>
            <person name="Ma J."/>
        </authorList>
    </citation>
    <scope>NUCLEOTIDE SEQUENCE [LARGE SCALE GENOMIC DNA]</scope>
    <source>
        <strain evidence="8 9">JCM 9933</strain>
    </source>
</reference>
<evidence type="ECO:0000256" key="2">
    <source>
        <dbReference type="ARBA" id="ARBA00010265"/>
    </source>
</evidence>
<organism evidence="8 9">
    <name type="scientific">Craurococcus roseus</name>
    <dbReference type="NCBI Taxonomy" id="77585"/>
    <lineage>
        <taxon>Bacteria</taxon>
        <taxon>Pseudomonadati</taxon>
        <taxon>Pseudomonadota</taxon>
        <taxon>Alphaproteobacteria</taxon>
        <taxon>Acetobacterales</taxon>
        <taxon>Acetobacteraceae</taxon>
        <taxon>Craurococcus</taxon>
    </lineage>
</organism>
<evidence type="ECO:0000313" key="8">
    <source>
        <dbReference type="EMBL" id="GAA0592596.1"/>
    </source>
</evidence>
<proteinExistence type="inferred from homology"/>
<evidence type="ECO:0000256" key="1">
    <source>
        <dbReference type="ARBA" id="ARBA00004167"/>
    </source>
</evidence>
<evidence type="ECO:0000256" key="6">
    <source>
        <dbReference type="SAM" id="MobiDB-lite"/>
    </source>
</evidence>
<accession>A0ABN1FKA4</accession>
<comment type="similarity">
    <text evidence="2">Belongs to the TrbI/VirB10 family.</text>
</comment>
<gene>
    <name evidence="8" type="ORF">GCM10009416_33750</name>
</gene>
<dbReference type="RefSeq" id="WP_343896544.1">
    <property type="nucleotide sequence ID" value="NZ_BAAAFZ010000053.1"/>
</dbReference>
<evidence type="ECO:0000313" key="9">
    <source>
        <dbReference type="Proteomes" id="UP001501588"/>
    </source>
</evidence>